<dbReference type="PANTHER" id="PTHR33223:SF10">
    <property type="entry name" value="AMINOTRANSFERASE-LIKE PLANT MOBILE DOMAIN-CONTAINING PROTEIN"/>
    <property type="match status" value="1"/>
</dbReference>
<dbReference type="Proteomes" id="UP000287651">
    <property type="component" value="Unassembled WGS sequence"/>
</dbReference>
<gene>
    <name evidence="2" type="ORF">B296_00010774</name>
</gene>
<name>A0A426ZNV6_ENSVE</name>
<feature type="compositionally biased region" description="Basic and acidic residues" evidence="1">
    <location>
        <begin position="120"/>
        <end position="132"/>
    </location>
</feature>
<dbReference type="PANTHER" id="PTHR33223">
    <property type="entry name" value="CCHC-TYPE DOMAIN-CONTAINING PROTEIN"/>
    <property type="match status" value="1"/>
</dbReference>
<dbReference type="AlphaFoldDB" id="A0A426ZNV6"/>
<dbReference type="EMBL" id="AMZH03005732">
    <property type="protein sequence ID" value="RRT65679.1"/>
    <property type="molecule type" value="Genomic_DNA"/>
</dbReference>
<evidence type="ECO:0000256" key="1">
    <source>
        <dbReference type="SAM" id="MobiDB-lite"/>
    </source>
</evidence>
<evidence type="ECO:0000313" key="3">
    <source>
        <dbReference type="Proteomes" id="UP000287651"/>
    </source>
</evidence>
<sequence>MTDPGFPPPMSNPVPFVIMAETFLGHTNQVQALAGMVQTITPYLPQLIQSVTPQSAPLVTPSQMESPVAPNREVQLEIEVLQCWTTEVHADSPVVPARSQSHSRDMVQASPNLDTLSSKEVLKSKGEVEESSKGGSPFTPEIQDKPLPTNFRLPALELYDGDCDPTEHVATFCTQMALYDTSDVLMCRAFPTTLRRPART</sequence>
<feature type="compositionally biased region" description="Polar residues" evidence="1">
    <location>
        <begin position="109"/>
        <end position="118"/>
    </location>
</feature>
<comment type="caution">
    <text evidence="2">The sequence shown here is derived from an EMBL/GenBank/DDBJ whole genome shotgun (WGS) entry which is preliminary data.</text>
</comment>
<protein>
    <submittedName>
        <fullName evidence="2">Uncharacterized protein</fullName>
    </submittedName>
</protein>
<evidence type="ECO:0000313" key="2">
    <source>
        <dbReference type="EMBL" id="RRT65679.1"/>
    </source>
</evidence>
<accession>A0A426ZNV6</accession>
<proteinExistence type="predicted"/>
<feature type="region of interest" description="Disordered" evidence="1">
    <location>
        <begin position="95"/>
        <end position="147"/>
    </location>
</feature>
<organism evidence="2 3">
    <name type="scientific">Ensete ventricosum</name>
    <name type="common">Abyssinian banana</name>
    <name type="synonym">Musa ensete</name>
    <dbReference type="NCBI Taxonomy" id="4639"/>
    <lineage>
        <taxon>Eukaryota</taxon>
        <taxon>Viridiplantae</taxon>
        <taxon>Streptophyta</taxon>
        <taxon>Embryophyta</taxon>
        <taxon>Tracheophyta</taxon>
        <taxon>Spermatophyta</taxon>
        <taxon>Magnoliopsida</taxon>
        <taxon>Liliopsida</taxon>
        <taxon>Zingiberales</taxon>
        <taxon>Musaceae</taxon>
        <taxon>Ensete</taxon>
    </lineage>
</organism>
<reference evidence="2 3" key="1">
    <citation type="journal article" date="2014" name="Agronomy (Basel)">
        <title>A Draft Genome Sequence for Ensete ventricosum, the Drought-Tolerant Tree Against Hunger.</title>
        <authorList>
            <person name="Harrison J."/>
            <person name="Moore K.A."/>
            <person name="Paszkiewicz K."/>
            <person name="Jones T."/>
            <person name="Grant M."/>
            <person name="Ambacheew D."/>
            <person name="Muzemil S."/>
            <person name="Studholme D.J."/>
        </authorList>
    </citation>
    <scope>NUCLEOTIDE SEQUENCE [LARGE SCALE GENOMIC DNA]</scope>
</reference>